<keyword evidence="3" id="KW-1185">Reference proteome</keyword>
<gene>
    <name evidence="2" type="ORF">TNIN_304951</name>
</gene>
<name>A0A8X6KLY2_9ARAC</name>
<feature type="region of interest" description="Disordered" evidence="1">
    <location>
        <begin position="1"/>
        <end position="26"/>
    </location>
</feature>
<organism evidence="2 3">
    <name type="scientific">Trichonephila inaurata madagascariensis</name>
    <dbReference type="NCBI Taxonomy" id="2747483"/>
    <lineage>
        <taxon>Eukaryota</taxon>
        <taxon>Metazoa</taxon>
        <taxon>Ecdysozoa</taxon>
        <taxon>Arthropoda</taxon>
        <taxon>Chelicerata</taxon>
        <taxon>Arachnida</taxon>
        <taxon>Araneae</taxon>
        <taxon>Araneomorphae</taxon>
        <taxon>Entelegynae</taxon>
        <taxon>Araneoidea</taxon>
        <taxon>Nephilidae</taxon>
        <taxon>Trichonephila</taxon>
        <taxon>Trichonephila inaurata</taxon>
    </lineage>
</organism>
<protein>
    <submittedName>
        <fullName evidence="2">Uncharacterized protein</fullName>
    </submittedName>
</protein>
<dbReference type="Proteomes" id="UP000886998">
    <property type="component" value="Unassembled WGS sequence"/>
</dbReference>
<comment type="caution">
    <text evidence="2">The sequence shown here is derived from an EMBL/GenBank/DDBJ whole genome shotgun (WGS) entry which is preliminary data.</text>
</comment>
<sequence>MTAFKIQYSKNDQEKISNPKETKKEMAPSCLVGTGETWVLHDVTRGCFAPHDGNFRHVTSGLQRHPPLHQGPPTRVVTECSSDL</sequence>
<evidence type="ECO:0000256" key="1">
    <source>
        <dbReference type="SAM" id="MobiDB-lite"/>
    </source>
</evidence>
<accession>A0A8X6KLY2</accession>
<dbReference type="EMBL" id="BMAV01027358">
    <property type="protein sequence ID" value="GFS58651.1"/>
    <property type="molecule type" value="Genomic_DNA"/>
</dbReference>
<dbReference type="AlphaFoldDB" id="A0A8X6KLY2"/>
<proteinExistence type="predicted"/>
<feature type="region of interest" description="Disordered" evidence="1">
    <location>
        <begin position="64"/>
        <end position="84"/>
    </location>
</feature>
<reference evidence="2" key="1">
    <citation type="submission" date="2020-08" db="EMBL/GenBank/DDBJ databases">
        <title>Multicomponent nature underlies the extraordinary mechanical properties of spider dragline silk.</title>
        <authorList>
            <person name="Kono N."/>
            <person name="Nakamura H."/>
            <person name="Mori M."/>
            <person name="Yoshida Y."/>
            <person name="Ohtoshi R."/>
            <person name="Malay A.D."/>
            <person name="Moran D.A.P."/>
            <person name="Tomita M."/>
            <person name="Numata K."/>
            <person name="Arakawa K."/>
        </authorList>
    </citation>
    <scope>NUCLEOTIDE SEQUENCE</scope>
</reference>
<evidence type="ECO:0000313" key="2">
    <source>
        <dbReference type="EMBL" id="GFS58651.1"/>
    </source>
</evidence>
<feature type="compositionally biased region" description="Basic and acidic residues" evidence="1">
    <location>
        <begin position="11"/>
        <end position="26"/>
    </location>
</feature>
<evidence type="ECO:0000313" key="3">
    <source>
        <dbReference type="Proteomes" id="UP000886998"/>
    </source>
</evidence>